<organism evidence="7 8">
    <name type="scientific">Frieseomelitta varia</name>
    <dbReference type="NCBI Taxonomy" id="561572"/>
    <lineage>
        <taxon>Eukaryota</taxon>
        <taxon>Metazoa</taxon>
        <taxon>Ecdysozoa</taxon>
        <taxon>Arthropoda</taxon>
        <taxon>Hexapoda</taxon>
        <taxon>Insecta</taxon>
        <taxon>Pterygota</taxon>
        <taxon>Neoptera</taxon>
        <taxon>Endopterygota</taxon>
        <taxon>Hymenoptera</taxon>
        <taxon>Apocrita</taxon>
        <taxon>Aculeata</taxon>
        <taxon>Apoidea</taxon>
        <taxon>Anthophila</taxon>
        <taxon>Apidae</taxon>
        <taxon>Frieseomelitta</taxon>
    </lineage>
</organism>
<feature type="transmembrane region" description="Helical" evidence="5">
    <location>
        <begin position="90"/>
        <end position="108"/>
    </location>
</feature>
<evidence type="ECO:0000256" key="3">
    <source>
        <dbReference type="ARBA" id="ARBA00022989"/>
    </source>
</evidence>
<dbReference type="EMBL" id="WNWW01000697">
    <property type="protein sequence ID" value="KAF3422485.1"/>
    <property type="molecule type" value="Genomic_DNA"/>
</dbReference>
<evidence type="ECO:0000313" key="7">
    <source>
        <dbReference type="EMBL" id="KAF3422485.1"/>
    </source>
</evidence>
<sequence>MREALPVLQEICKMPATVKESIPLEVPSTSKRSDSKSNCSIVKYVTVVNWLPKYSRLDAVSDLVAGFSVGLTVIPQSIAYAALAGLTAQYGLYSCLMGSFLYIFFGTIKEVSIGPSSLMSLLTFEYTRNMPVDFVVLFCFLAGCMELLMGLLHLGSYRSN</sequence>
<feature type="transmembrane region" description="Helical" evidence="5">
    <location>
        <begin position="134"/>
        <end position="154"/>
    </location>
</feature>
<feature type="transmembrane region" description="Helical" evidence="5">
    <location>
        <begin position="63"/>
        <end position="83"/>
    </location>
</feature>
<comment type="caution">
    <text evidence="7">The sequence shown here is derived from an EMBL/GenBank/DDBJ whole genome shotgun (WGS) entry which is preliminary data.</text>
</comment>
<dbReference type="Proteomes" id="UP000655588">
    <property type="component" value="Unassembled WGS sequence"/>
</dbReference>
<dbReference type="GO" id="GO:0016020">
    <property type="term" value="C:membrane"/>
    <property type="evidence" value="ECO:0007669"/>
    <property type="project" value="UniProtKB-SubCell"/>
</dbReference>
<protein>
    <recommendedName>
        <fullName evidence="6">SLC26A/SulP transporter domain-containing protein</fullName>
    </recommendedName>
</protein>
<evidence type="ECO:0000313" key="8">
    <source>
        <dbReference type="Proteomes" id="UP000655588"/>
    </source>
</evidence>
<dbReference type="PANTHER" id="PTHR11814">
    <property type="entry name" value="SULFATE TRANSPORTER"/>
    <property type="match status" value="1"/>
</dbReference>
<keyword evidence="4 5" id="KW-0472">Membrane</keyword>
<keyword evidence="2 5" id="KW-0812">Transmembrane</keyword>
<evidence type="ECO:0000256" key="1">
    <source>
        <dbReference type="ARBA" id="ARBA00004141"/>
    </source>
</evidence>
<reference evidence="7" key="1">
    <citation type="submission" date="2019-11" db="EMBL/GenBank/DDBJ databases">
        <title>The nuclear and mitochondrial genomes of Frieseomelitta varia - a highly eusocial stingless bee (Meliponini) with a permanently sterile worker caste.</title>
        <authorList>
            <person name="Freitas F.C.P."/>
            <person name="Lourenco A.P."/>
            <person name="Nunes F.M.F."/>
            <person name="Paschoal A.R."/>
            <person name="Abreu F.C.P."/>
            <person name="Barbin F.O."/>
            <person name="Bataglia L."/>
            <person name="Cardoso-Junior C.A.M."/>
            <person name="Cervoni M.S."/>
            <person name="Silva S.R."/>
            <person name="Dalarmi F."/>
            <person name="Del Lama M.A."/>
            <person name="Depintor T.S."/>
            <person name="Ferreira K.M."/>
            <person name="Goria P.S."/>
            <person name="Jaskot M.C."/>
            <person name="Lago D.C."/>
            <person name="Luna-Lucena D."/>
            <person name="Moda L.M."/>
            <person name="Nascimento L."/>
            <person name="Pedrino M."/>
            <person name="Rabico F.O."/>
            <person name="Sanches F.C."/>
            <person name="Santos D.E."/>
            <person name="Santos C.G."/>
            <person name="Vieira J."/>
            <person name="Lopes T.F."/>
            <person name="Barchuk A.R."/>
            <person name="Hartfelder K."/>
            <person name="Simoes Z.L.P."/>
            <person name="Bitondi M.M.G."/>
            <person name="Pinheiro D.G."/>
        </authorList>
    </citation>
    <scope>NUCLEOTIDE SEQUENCE</scope>
    <source>
        <strain evidence="7">USP_RPSP 00005682</strain>
        <tissue evidence="7">Whole individual</tissue>
    </source>
</reference>
<evidence type="ECO:0000256" key="2">
    <source>
        <dbReference type="ARBA" id="ARBA00022692"/>
    </source>
</evidence>
<comment type="subcellular location">
    <subcellularLocation>
        <location evidence="1">Membrane</location>
        <topology evidence="1">Multi-pass membrane protein</topology>
    </subcellularLocation>
</comment>
<dbReference type="InterPro" id="IPR011547">
    <property type="entry name" value="SLC26A/SulP_dom"/>
</dbReference>
<dbReference type="InterPro" id="IPR001902">
    <property type="entry name" value="SLC26A/SulP_fam"/>
</dbReference>
<keyword evidence="8" id="KW-1185">Reference proteome</keyword>
<gene>
    <name evidence="7" type="ORF">E2986_11177</name>
</gene>
<keyword evidence="3 5" id="KW-1133">Transmembrane helix</keyword>
<evidence type="ECO:0000256" key="4">
    <source>
        <dbReference type="ARBA" id="ARBA00023136"/>
    </source>
</evidence>
<dbReference type="Pfam" id="PF00916">
    <property type="entry name" value="Sulfate_transp"/>
    <property type="match status" value="1"/>
</dbReference>
<dbReference type="GO" id="GO:0055085">
    <property type="term" value="P:transmembrane transport"/>
    <property type="evidence" value="ECO:0007669"/>
    <property type="project" value="InterPro"/>
</dbReference>
<feature type="domain" description="SLC26A/SulP transporter" evidence="6">
    <location>
        <begin position="61"/>
        <end position="157"/>
    </location>
</feature>
<evidence type="ECO:0000256" key="5">
    <source>
        <dbReference type="SAM" id="Phobius"/>
    </source>
</evidence>
<evidence type="ECO:0000259" key="6">
    <source>
        <dbReference type="Pfam" id="PF00916"/>
    </source>
</evidence>
<name>A0A833VQI0_9HYME</name>
<dbReference type="AlphaFoldDB" id="A0A833VQI0"/>
<proteinExistence type="predicted"/>
<accession>A0A833VQI0</accession>